<feature type="compositionally biased region" description="Basic residues" evidence="1">
    <location>
        <begin position="377"/>
        <end position="387"/>
    </location>
</feature>
<dbReference type="Proteomes" id="UP000024837">
    <property type="component" value="Unassembled WGS sequence"/>
</dbReference>
<protein>
    <submittedName>
        <fullName evidence="2">Uncharacterized protein</fullName>
    </submittedName>
</protein>
<keyword evidence="3" id="KW-1185">Reference proteome</keyword>
<sequence length="387" mass="44159">MMTRAKQARKTGEKSQQAFTSEEVTQLFQTFQRKRKTKAQITDESKSAMLAQCGRIAELEEAMRQKDEELEKLKGELEEARKGAQTQVKLENSGEQGKENVKIRTRKRKNSPCADRGEEEAVTVSKKVRLAGEQSGTPETMANGRAEYEASIQELGDLFDTLKDTAAHFKKMLTEKGKEMAEHIKVFWVPQKMGGVRGRAKLEAAKEEEASLRLLHLKLQVEQAKFVYRELFERYVAYERRVDEEEMSFGLLLEGLKLKGDVKGATADLFGQLTLRVLESGDKRWDYWNDDYVTGDEDASAIEDLMAQTPGPESPAGSTTHAEPAAECLADYQNPHVKKWVDAQTALLQSAAEEEKRQKLFNRKKEQRQRLEEKVVARQKRKAERRR</sequence>
<reference evidence="2 3" key="1">
    <citation type="submission" date="2013-05" db="EMBL/GenBank/DDBJ databases">
        <title>Drechslerella stenobrocha genome reveals carnivorous origination and mechanical trapping mechanism of predatory fungi.</title>
        <authorList>
            <person name="Liu X."/>
            <person name="Zhang W."/>
            <person name="Liu K."/>
        </authorList>
    </citation>
    <scope>NUCLEOTIDE SEQUENCE [LARGE SCALE GENOMIC DNA]</scope>
    <source>
        <strain evidence="2 3">248</strain>
    </source>
</reference>
<gene>
    <name evidence="2" type="ORF">DRE_02933</name>
</gene>
<proteinExistence type="predicted"/>
<evidence type="ECO:0000313" key="3">
    <source>
        <dbReference type="Proteomes" id="UP000024837"/>
    </source>
</evidence>
<feature type="compositionally biased region" description="Polar residues" evidence="1">
    <location>
        <begin position="84"/>
        <end position="95"/>
    </location>
</feature>
<feature type="region of interest" description="Disordered" evidence="1">
    <location>
        <begin position="354"/>
        <end position="387"/>
    </location>
</feature>
<feature type="region of interest" description="Disordered" evidence="1">
    <location>
        <begin position="77"/>
        <end position="121"/>
    </location>
</feature>
<accession>W7I6D1</accession>
<evidence type="ECO:0000256" key="1">
    <source>
        <dbReference type="SAM" id="MobiDB-lite"/>
    </source>
</evidence>
<evidence type="ECO:0000313" key="2">
    <source>
        <dbReference type="EMBL" id="EWC47733.1"/>
    </source>
</evidence>
<name>W7I6D1_9PEZI</name>
<dbReference type="OrthoDB" id="10535923at2759"/>
<feature type="region of interest" description="Disordered" evidence="1">
    <location>
        <begin position="1"/>
        <end position="20"/>
    </location>
</feature>
<organism evidence="2 3">
    <name type="scientific">Drechslerella stenobrocha 248</name>
    <dbReference type="NCBI Taxonomy" id="1043628"/>
    <lineage>
        <taxon>Eukaryota</taxon>
        <taxon>Fungi</taxon>
        <taxon>Dikarya</taxon>
        <taxon>Ascomycota</taxon>
        <taxon>Pezizomycotina</taxon>
        <taxon>Orbiliomycetes</taxon>
        <taxon>Orbiliales</taxon>
        <taxon>Orbiliaceae</taxon>
        <taxon>Drechslerella</taxon>
    </lineage>
</organism>
<dbReference type="HOGENOM" id="CLU_713770_0_0_1"/>
<dbReference type="EMBL" id="KI966408">
    <property type="protein sequence ID" value="EWC47733.1"/>
    <property type="molecule type" value="Genomic_DNA"/>
</dbReference>
<dbReference type="AlphaFoldDB" id="W7I6D1"/>